<comment type="caution">
    <text evidence="1">The sequence shown here is derived from an EMBL/GenBank/DDBJ whole genome shotgun (WGS) entry which is preliminary data.</text>
</comment>
<keyword evidence="2" id="KW-1185">Reference proteome</keyword>
<accession>A0ABQ9I0Y4</accession>
<gene>
    <name evidence="1" type="ORF">PR048_009819</name>
</gene>
<sequence length="202" mass="22889">MERHRNVRTRENGRSRIGIDRNDSHMWIILKRPHRESNPARVPTNTTSDSGYLQCDDSGPVNPKRQKGELMVLQEECLGTCEPPWRQKGVGTQRPSAKAVSVRFPVGSRTIFARGIGNVADVTVALRGFLGIFEFLPSSRPIASRLHFTPMGAEELINERPRDCQLPPRYNIRGIIALEALAWGSGRHRCRFLYQRVCAPYL</sequence>
<evidence type="ECO:0000313" key="2">
    <source>
        <dbReference type="Proteomes" id="UP001159363"/>
    </source>
</evidence>
<name>A0ABQ9I0Y4_9NEOP</name>
<dbReference type="Proteomes" id="UP001159363">
    <property type="component" value="Chromosome 3"/>
</dbReference>
<dbReference type="EMBL" id="JARBHB010000003">
    <property type="protein sequence ID" value="KAJ8890311.1"/>
    <property type="molecule type" value="Genomic_DNA"/>
</dbReference>
<protein>
    <submittedName>
        <fullName evidence="1">Uncharacterized protein</fullName>
    </submittedName>
</protein>
<reference evidence="1 2" key="1">
    <citation type="submission" date="2023-02" db="EMBL/GenBank/DDBJ databases">
        <title>LHISI_Scaffold_Assembly.</title>
        <authorList>
            <person name="Stuart O.P."/>
            <person name="Cleave R."/>
            <person name="Magrath M.J.L."/>
            <person name="Mikheyev A.S."/>
        </authorList>
    </citation>
    <scope>NUCLEOTIDE SEQUENCE [LARGE SCALE GENOMIC DNA]</scope>
    <source>
        <strain evidence="1">Daus_M_001</strain>
        <tissue evidence="1">Leg muscle</tissue>
    </source>
</reference>
<organism evidence="1 2">
    <name type="scientific">Dryococelus australis</name>
    <dbReference type="NCBI Taxonomy" id="614101"/>
    <lineage>
        <taxon>Eukaryota</taxon>
        <taxon>Metazoa</taxon>
        <taxon>Ecdysozoa</taxon>
        <taxon>Arthropoda</taxon>
        <taxon>Hexapoda</taxon>
        <taxon>Insecta</taxon>
        <taxon>Pterygota</taxon>
        <taxon>Neoptera</taxon>
        <taxon>Polyneoptera</taxon>
        <taxon>Phasmatodea</taxon>
        <taxon>Verophasmatodea</taxon>
        <taxon>Anareolatae</taxon>
        <taxon>Phasmatidae</taxon>
        <taxon>Eurycanthinae</taxon>
        <taxon>Dryococelus</taxon>
    </lineage>
</organism>
<evidence type="ECO:0000313" key="1">
    <source>
        <dbReference type="EMBL" id="KAJ8890311.1"/>
    </source>
</evidence>
<proteinExistence type="predicted"/>